<dbReference type="InterPro" id="IPR003593">
    <property type="entry name" value="AAA+_ATPase"/>
</dbReference>
<sequence>MLVKTYGSAVNGVEAITISIEVNITNGTQTFLVGLPDNAVKESMLRVETAIKAIGYFMPRTRVVINMAPADIRKTGTAFDLPIAIGILAATEQIINLEPLQNWVFCGELGLDGSLQPIRGALPMALTARKEKFSGIVVPIQNAAEAAVVDSLPVMGIRSLTEAIQLVEDPMRAKPHHSGIEQWFNEPPGLETGDFSDVKGQENIKRAMEIAAAGGHNLLLIGPPGAGKTMLARRLPGILPPLTLEEALETTRIHSVAGKLTTGTALVQKRPFRQPHHTISHMAMAGGGSNPLPGEISLAHNGVLFLDELPEFNRSVLEVMRQPMEERKLTISRARISVEFPAAFMLVASMNPCPCGYYNHPEKECSCPPGSVQKYLQKISGPLLDRIDLQIEVTPVPFQNLSSSSRTESSQEIRKRVIQARQVQARRFSEIKGIYCNAQMNSRQLEQTCSLGSPSRQLLKTAMERLKLSARAYDRILKMARTIADLSQHELILPEHIAEAIQFRSLDRDNWGWK</sequence>
<accession>A0ABS9BK72</accession>
<dbReference type="InterPro" id="IPR020568">
    <property type="entry name" value="Ribosomal_Su5_D2-typ_SF"/>
</dbReference>
<evidence type="ECO:0000256" key="2">
    <source>
        <dbReference type="ARBA" id="ARBA00022741"/>
    </source>
</evidence>
<comment type="similarity">
    <text evidence="1">Belongs to the Mg-chelatase subunits D/I family. ComM subfamily.</text>
</comment>
<protein>
    <submittedName>
        <fullName evidence="5">YifB family Mg chelatase-like AAA ATPase</fullName>
    </submittedName>
</protein>
<dbReference type="InterPro" id="IPR004482">
    <property type="entry name" value="Mg_chelat-rel"/>
</dbReference>
<evidence type="ECO:0000313" key="6">
    <source>
        <dbReference type="Proteomes" id="UP001200145"/>
    </source>
</evidence>
<dbReference type="InterPro" id="IPR045006">
    <property type="entry name" value="CHLI-like"/>
</dbReference>
<dbReference type="InterPro" id="IPR000523">
    <property type="entry name" value="Mg_chelatse_chII-like_cat_dom"/>
</dbReference>
<evidence type="ECO:0000256" key="1">
    <source>
        <dbReference type="ARBA" id="ARBA00006354"/>
    </source>
</evidence>
<proteinExistence type="inferred from homology"/>
<keyword evidence="3" id="KW-0067">ATP-binding</keyword>
<evidence type="ECO:0000256" key="3">
    <source>
        <dbReference type="ARBA" id="ARBA00022840"/>
    </source>
</evidence>
<dbReference type="Proteomes" id="UP001200145">
    <property type="component" value="Unassembled WGS sequence"/>
</dbReference>
<evidence type="ECO:0000313" key="5">
    <source>
        <dbReference type="EMBL" id="MCF1716091.1"/>
    </source>
</evidence>
<dbReference type="PRINTS" id="PR01657">
    <property type="entry name" value="MCMFAMILY"/>
</dbReference>
<keyword evidence="6" id="KW-1185">Reference proteome</keyword>
<dbReference type="Gene3D" id="3.40.50.300">
    <property type="entry name" value="P-loop containing nucleotide triphosphate hydrolases"/>
    <property type="match status" value="1"/>
</dbReference>
<dbReference type="PANTHER" id="PTHR32039">
    <property type="entry name" value="MAGNESIUM-CHELATASE SUBUNIT CHLI"/>
    <property type="match status" value="1"/>
</dbReference>
<dbReference type="Pfam" id="PF13335">
    <property type="entry name" value="Mg_chelatase_C"/>
    <property type="match status" value="1"/>
</dbReference>
<dbReference type="SUPFAM" id="SSF52540">
    <property type="entry name" value="P-loop containing nucleoside triphosphate hydrolases"/>
    <property type="match status" value="1"/>
</dbReference>
<evidence type="ECO:0000259" key="4">
    <source>
        <dbReference type="SMART" id="SM00382"/>
    </source>
</evidence>
<dbReference type="RefSeq" id="WP_234867042.1">
    <property type="nucleotide sequence ID" value="NZ_JAKEVY010000004.1"/>
</dbReference>
<dbReference type="SMART" id="SM00382">
    <property type="entry name" value="AAA"/>
    <property type="match status" value="1"/>
</dbReference>
<dbReference type="InterPro" id="IPR001208">
    <property type="entry name" value="MCM_dom"/>
</dbReference>
<dbReference type="Pfam" id="PF01078">
    <property type="entry name" value="Mg_chelatase"/>
    <property type="match status" value="1"/>
</dbReference>
<reference evidence="5 6" key="1">
    <citation type="submission" date="2022-01" db="EMBL/GenBank/DDBJ databases">
        <title>Flavihumibacter sp. nov., isolated from sediment of a river.</title>
        <authorList>
            <person name="Liu H."/>
        </authorList>
    </citation>
    <scope>NUCLEOTIDE SEQUENCE [LARGE SCALE GENOMIC DNA]</scope>
    <source>
        <strain evidence="5 6">RY-1</strain>
    </source>
</reference>
<dbReference type="SUPFAM" id="SSF54211">
    <property type="entry name" value="Ribosomal protein S5 domain 2-like"/>
    <property type="match status" value="1"/>
</dbReference>
<dbReference type="PANTHER" id="PTHR32039:SF7">
    <property type="entry name" value="COMPETENCE PROTEIN COMM"/>
    <property type="match status" value="1"/>
</dbReference>
<dbReference type="EMBL" id="JAKEVY010000004">
    <property type="protein sequence ID" value="MCF1716091.1"/>
    <property type="molecule type" value="Genomic_DNA"/>
</dbReference>
<dbReference type="NCBIfam" id="TIGR00368">
    <property type="entry name" value="YifB family Mg chelatase-like AAA ATPase"/>
    <property type="match status" value="1"/>
</dbReference>
<feature type="domain" description="AAA+ ATPase" evidence="4">
    <location>
        <begin position="214"/>
        <end position="397"/>
    </location>
</feature>
<keyword evidence="2" id="KW-0547">Nucleotide-binding</keyword>
<dbReference type="InterPro" id="IPR027417">
    <property type="entry name" value="P-loop_NTPase"/>
</dbReference>
<name>A0ABS9BK72_9BACT</name>
<dbReference type="InterPro" id="IPR014721">
    <property type="entry name" value="Ribsml_uS5_D2-typ_fold_subgr"/>
</dbReference>
<comment type="caution">
    <text evidence="5">The sequence shown here is derived from an EMBL/GenBank/DDBJ whole genome shotgun (WGS) entry which is preliminary data.</text>
</comment>
<gene>
    <name evidence="5" type="ORF">L0U88_15730</name>
</gene>
<organism evidence="5 6">
    <name type="scientific">Flavihumibacter fluminis</name>
    <dbReference type="NCBI Taxonomy" id="2909236"/>
    <lineage>
        <taxon>Bacteria</taxon>
        <taxon>Pseudomonadati</taxon>
        <taxon>Bacteroidota</taxon>
        <taxon>Chitinophagia</taxon>
        <taxon>Chitinophagales</taxon>
        <taxon>Chitinophagaceae</taxon>
        <taxon>Flavihumibacter</taxon>
    </lineage>
</organism>
<dbReference type="InterPro" id="IPR025158">
    <property type="entry name" value="Mg_chelat-rel_C"/>
</dbReference>
<dbReference type="Pfam" id="PF13541">
    <property type="entry name" value="ChlI"/>
    <property type="match status" value="1"/>
</dbReference>
<dbReference type="Gene3D" id="3.30.230.10">
    <property type="match status" value="1"/>
</dbReference>